<evidence type="ECO:0000313" key="2">
    <source>
        <dbReference type="Proteomes" id="UP000663872"/>
    </source>
</evidence>
<evidence type="ECO:0000313" key="1">
    <source>
        <dbReference type="EMBL" id="CAF3603074.1"/>
    </source>
</evidence>
<dbReference type="Proteomes" id="UP000663872">
    <property type="component" value="Unassembled WGS sequence"/>
</dbReference>
<reference evidence="1" key="1">
    <citation type="submission" date="2021-02" db="EMBL/GenBank/DDBJ databases">
        <authorList>
            <person name="Nowell W R."/>
        </authorList>
    </citation>
    <scope>NUCLEOTIDE SEQUENCE</scope>
</reference>
<protein>
    <submittedName>
        <fullName evidence="1">Uncharacterized protein</fullName>
    </submittedName>
</protein>
<comment type="caution">
    <text evidence="1">The sequence shown here is derived from an EMBL/GenBank/DDBJ whole genome shotgun (WGS) entry which is preliminary data.</text>
</comment>
<name>A0A818NDI7_9BILA</name>
<dbReference type="PANTHER" id="PTHR21301:SF10">
    <property type="entry name" value="REVERSE TRANSCRIPTASE DOMAIN-CONTAINING PROTEIN"/>
    <property type="match status" value="1"/>
</dbReference>
<dbReference type="AlphaFoldDB" id="A0A818NDI7"/>
<proteinExistence type="predicted"/>
<gene>
    <name evidence="1" type="ORF">GRG538_LOCUS22783</name>
</gene>
<sequence length="1256" mass="151378">MEKYLDSKLFPTQFDVIDGDSYGEMNRTELEQDYFTKYFNEIDDNEIQYVELHYDQQQQRLSQRLSQLSMTNQNDDDNDDDNSIPKYLQTELIKITSALNQKDRRHMAYILYEIGRYKYYHNLWSLYLQAGLGQLFSVRQQEPFWLNNETLIRQRLLEFQTKLDHYRTEYNSFKIDTNTQNMIEKLVNEYGLIEIHMEYEYTIALLYNKYHDHQLQVQYQKQTSTQYQIDIGKQILETNIQLITMKHELIYHRLQLLYDQPPRSYDKLEFHLLPIDLYEKLLQQTKTKLMALRLLCLQTNIYQYETKLKLQKNEIIVGKTMNEILFRLIDQRIELIHKQMKLKLDFHTNYNLRSLFFDDRNRIGFINNLEIDTNIMKNKYFSRKQLQLLRRGPSYVAPCQLQLKLSDQLLERQYQPLQQHLLVDLVNRYPNDRKLFNTIEQKTKEEFYKIFSLSNKSISPSMLERSYNEQELIGAIQQCLHEHNLILRRTTHHTNQFYLIDQARFYERCQQYMKQHQDDYELVSSISNMETIVNQHIQKINMALNFLNKDIYQQLVLQRNDIQLKNVYFLFDRSYVKPIFSMESNVTSKLSTYLDNLLRPTIEDILKDTFVDQDFDFIQRLQQCSSKIKPTTLLVRIKIQNFFSLFQHQSVVDRIGYLLAKHRQNQPINHISIVTIERLIELYLKYTLFIFEDYIYTFNHGMPNETRFSTLLSNLCLYYWKTKKFNNNEFILQYNDELFFTWNQSKDNLDRFLDTLKEFFYGDYIDLKIEYGQQINIQNIHLENRHGQLYSTMNTSSLLLPYVTGYPKVKYQKWFRSTLIRLIQLCSDYQDFTRQRIQTEIHCLISGYSNEFIESELEKFNRYFNVDIYQVQVNELAYQQLLNELNEKQSIQRQLFGYYQPTTFENDDEQWIDSLSQSWNIHRDILEFNLKKMLTLLDQLAYKRMYHFPTHPQEETLYEDEYKIALEFYLQMDYNLFYMKTCSYRGAQPIINKPSSIFSTNERPPYGRYTMETCHQTSCSLCYPSRRIESKSTVQHIFVNGYRSILNCPATCTTRNIIYVLTCPCKQFDYIGETSVSLPQRLTYHRKHGNRIIKEFLLGKKLTNYINEDTIKSYETLVKDRMKLYQHLCYCSVAMQYFLDENSDYWSFISQLLTDYEEQEQEHEIKFVDHHQYQFANDVPKYLTPSNSHFDFYQASIIAVLPEKASSVLRRFVETLFITHAQTKLNTFGHLDADDSSIQVQSNDELCYENLVRPSI</sequence>
<organism evidence="1 2">
    <name type="scientific">Rotaria socialis</name>
    <dbReference type="NCBI Taxonomy" id="392032"/>
    <lineage>
        <taxon>Eukaryota</taxon>
        <taxon>Metazoa</taxon>
        <taxon>Spiralia</taxon>
        <taxon>Gnathifera</taxon>
        <taxon>Rotifera</taxon>
        <taxon>Eurotatoria</taxon>
        <taxon>Bdelloidea</taxon>
        <taxon>Philodinida</taxon>
        <taxon>Philodinidae</taxon>
        <taxon>Rotaria</taxon>
    </lineage>
</organism>
<accession>A0A818NDI7</accession>
<dbReference type="EMBL" id="CAJNYT010003827">
    <property type="protein sequence ID" value="CAF3603074.1"/>
    <property type="molecule type" value="Genomic_DNA"/>
</dbReference>
<dbReference type="PANTHER" id="PTHR21301">
    <property type="entry name" value="REVERSE TRANSCRIPTASE"/>
    <property type="match status" value="1"/>
</dbReference>